<reference evidence="1" key="1">
    <citation type="journal article" date="2016" name="Sci. Rep.">
        <title>Triclosan Resistome from Metagenome Reveals Diverse Enoyl Acyl Carrier Protein Reductases and Selective Enrichment of Triclosan Resistance Genes.</title>
        <authorList>
            <person name="Khan R."/>
            <person name="Kong H.G."/>
            <person name="Jung Y.H."/>
            <person name="Choi J."/>
            <person name="Baek K.Y."/>
            <person name="Hwang E.C."/>
            <person name="Lee S.W."/>
        </authorList>
    </citation>
    <scope>NUCLEOTIDE SEQUENCE</scope>
</reference>
<dbReference type="AlphaFoldDB" id="A0A1C9U4V3"/>
<organism evidence="1">
    <name type="scientific">uncultured bacterium pAZ2</name>
    <dbReference type="NCBI Taxonomy" id="1781159"/>
    <lineage>
        <taxon>Bacteria</taxon>
        <taxon>environmental samples</taxon>
    </lineage>
</organism>
<proteinExistence type="predicted"/>
<accession>A0A1C9U4V3</accession>
<name>A0A1C9U4V3_9BACT</name>
<sequence length="44" mass="5265">MLVTRDLYECRAPEASICTYALPFGTTYYCRHKNRHLVIMRNEQ</sequence>
<dbReference type="EMBL" id="KT982362">
    <property type="protein sequence ID" value="AOR51168.1"/>
    <property type="molecule type" value="Genomic_DNA"/>
</dbReference>
<evidence type="ECO:0000313" key="1">
    <source>
        <dbReference type="EMBL" id="AOR51168.1"/>
    </source>
</evidence>
<protein>
    <submittedName>
        <fullName evidence="1">Uncharacterized protein</fullName>
    </submittedName>
</protein>